<dbReference type="GO" id="GO:0008270">
    <property type="term" value="F:zinc ion binding"/>
    <property type="evidence" value="ECO:0007669"/>
    <property type="project" value="UniProtKB-KW"/>
</dbReference>
<dbReference type="InterPro" id="IPR011016">
    <property type="entry name" value="Znf_RING-CH"/>
</dbReference>
<dbReference type="CDD" id="cd16495">
    <property type="entry name" value="RING_CH-C4HC3_MARCH"/>
    <property type="match status" value="1"/>
</dbReference>
<keyword evidence="7" id="KW-1185">Reference proteome</keyword>
<dbReference type="SMART" id="SM00744">
    <property type="entry name" value="RINGv"/>
    <property type="match status" value="1"/>
</dbReference>
<organism evidence="6 7">
    <name type="scientific">Marchantia polymorpha</name>
    <name type="common">Common liverwort</name>
    <name type="synonym">Marchantia aquatica</name>
    <dbReference type="NCBI Taxonomy" id="3197"/>
    <lineage>
        <taxon>Eukaryota</taxon>
        <taxon>Viridiplantae</taxon>
        <taxon>Streptophyta</taxon>
        <taxon>Embryophyta</taxon>
        <taxon>Marchantiophyta</taxon>
        <taxon>Marchantiopsida</taxon>
        <taxon>Marchantiidae</taxon>
        <taxon>Marchantiales</taxon>
        <taxon>Marchantiaceae</taxon>
        <taxon>Marchantia</taxon>
    </lineage>
</organism>
<evidence type="ECO:0000256" key="1">
    <source>
        <dbReference type="ARBA" id="ARBA00022723"/>
    </source>
</evidence>
<evidence type="ECO:0000313" key="6">
    <source>
        <dbReference type="EMBL" id="PTQ29983.1"/>
    </source>
</evidence>
<dbReference type="SUPFAM" id="SSF57850">
    <property type="entry name" value="RING/U-box"/>
    <property type="match status" value="1"/>
</dbReference>
<protein>
    <recommendedName>
        <fullName evidence="5">RING-CH-type domain-containing protein</fullName>
    </recommendedName>
</protein>
<evidence type="ECO:0000259" key="5">
    <source>
        <dbReference type="PROSITE" id="PS51292"/>
    </source>
</evidence>
<proteinExistence type="predicted"/>
<keyword evidence="3" id="KW-0862">Zinc</keyword>
<keyword evidence="4" id="KW-0472">Membrane</keyword>
<keyword evidence="4" id="KW-1133">Transmembrane helix</keyword>
<feature type="transmembrane region" description="Helical" evidence="4">
    <location>
        <begin position="103"/>
        <end position="125"/>
    </location>
</feature>
<dbReference type="Gene3D" id="3.40.1740.10">
    <property type="entry name" value="VC0467-like"/>
    <property type="match status" value="1"/>
</dbReference>
<evidence type="ECO:0000313" key="7">
    <source>
        <dbReference type="Proteomes" id="UP000244005"/>
    </source>
</evidence>
<keyword evidence="1" id="KW-0479">Metal-binding</keyword>
<keyword evidence="2" id="KW-0863">Zinc-finger</keyword>
<sequence length="413" mass="45039">MSQGGQVEETCRICLESSPIFATSYSKLSDSFFLEDDRLISPCACSGTQAFVHFKCLRRWQRSVMATRRPGAGHGPALVCSVCTQKFSVAPPRPPLGCQLWKAFAGYSCEVTGLLIILCAFYVALAGHSLQSLLDELEGGLALAREVLPCSFRLNSMEDDCAAGNCNSSLLGSKGWASSSNSNRLHPVTLLIATSSMPSPYFFGSVVLLYEHQRCSGSRGLVLNKEAGEDVVREWEKNALLGQNRPAMKQVEHGIGGPHAQDQWTVLHRCQECAKWAGRSGSEEKLVLSRELGHELVPGLYLGREISPLLRILDACNLSENSVSVRDCAQDVEKGGSKNENGIGVSDLSAAEEAASKELYLGFDHHVLHGHAKWVVGQLGSEIRRGWWIVDENSSDVLISTPLNELWHALRTA</sequence>
<feature type="domain" description="RING-CH-type" evidence="5">
    <location>
        <begin position="3"/>
        <end position="90"/>
    </location>
</feature>
<keyword evidence="4" id="KW-0812">Transmembrane</keyword>
<dbReference type="InterPro" id="IPR003774">
    <property type="entry name" value="AlgH-like"/>
</dbReference>
<evidence type="ECO:0000256" key="4">
    <source>
        <dbReference type="SAM" id="Phobius"/>
    </source>
</evidence>
<dbReference type="SUPFAM" id="SSF143456">
    <property type="entry name" value="VC0467-like"/>
    <property type="match status" value="1"/>
</dbReference>
<dbReference type="InterPro" id="IPR013083">
    <property type="entry name" value="Znf_RING/FYVE/PHD"/>
</dbReference>
<dbReference type="OrthoDB" id="264354at2759"/>
<reference evidence="7" key="1">
    <citation type="journal article" date="2017" name="Cell">
        <title>Insights into land plant evolution garnered from the Marchantia polymorpha genome.</title>
        <authorList>
            <person name="Bowman J.L."/>
            <person name="Kohchi T."/>
            <person name="Yamato K.T."/>
            <person name="Jenkins J."/>
            <person name="Shu S."/>
            <person name="Ishizaki K."/>
            <person name="Yamaoka S."/>
            <person name="Nishihama R."/>
            <person name="Nakamura Y."/>
            <person name="Berger F."/>
            <person name="Adam C."/>
            <person name="Aki S.S."/>
            <person name="Althoff F."/>
            <person name="Araki T."/>
            <person name="Arteaga-Vazquez M.A."/>
            <person name="Balasubrmanian S."/>
            <person name="Barry K."/>
            <person name="Bauer D."/>
            <person name="Boehm C.R."/>
            <person name="Briginshaw L."/>
            <person name="Caballero-Perez J."/>
            <person name="Catarino B."/>
            <person name="Chen F."/>
            <person name="Chiyoda S."/>
            <person name="Chovatia M."/>
            <person name="Davies K.M."/>
            <person name="Delmans M."/>
            <person name="Demura T."/>
            <person name="Dierschke T."/>
            <person name="Dolan L."/>
            <person name="Dorantes-Acosta A.E."/>
            <person name="Eklund D.M."/>
            <person name="Florent S.N."/>
            <person name="Flores-Sandoval E."/>
            <person name="Fujiyama A."/>
            <person name="Fukuzawa H."/>
            <person name="Galik B."/>
            <person name="Grimanelli D."/>
            <person name="Grimwood J."/>
            <person name="Grossniklaus U."/>
            <person name="Hamada T."/>
            <person name="Haseloff J."/>
            <person name="Hetherington A.J."/>
            <person name="Higo A."/>
            <person name="Hirakawa Y."/>
            <person name="Hundley H.N."/>
            <person name="Ikeda Y."/>
            <person name="Inoue K."/>
            <person name="Inoue S.I."/>
            <person name="Ishida S."/>
            <person name="Jia Q."/>
            <person name="Kakita M."/>
            <person name="Kanazawa T."/>
            <person name="Kawai Y."/>
            <person name="Kawashima T."/>
            <person name="Kennedy M."/>
            <person name="Kinose K."/>
            <person name="Kinoshita T."/>
            <person name="Kohara Y."/>
            <person name="Koide E."/>
            <person name="Komatsu K."/>
            <person name="Kopischke S."/>
            <person name="Kubo M."/>
            <person name="Kyozuka J."/>
            <person name="Lagercrantz U."/>
            <person name="Lin S.S."/>
            <person name="Lindquist E."/>
            <person name="Lipzen A.M."/>
            <person name="Lu C.W."/>
            <person name="De Luna E."/>
            <person name="Martienssen R.A."/>
            <person name="Minamino N."/>
            <person name="Mizutani M."/>
            <person name="Mizutani M."/>
            <person name="Mochizuki N."/>
            <person name="Monte I."/>
            <person name="Mosher R."/>
            <person name="Nagasaki H."/>
            <person name="Nakagami H."/>
            <person name="Naramoto S."/>
            <person name="Nishitani K."/>
            <person name="Ohtani M."/>
            <person name="Okamoto T."/>
            <person name="Okumura M."/>
            <person name="Phillips J."/>
            <person name="Pollak B."/>
            <person name="Reinders A."/>
            <person name="Rovekamp M."/>
            <person name="Sano R."/>
            <person name="Sawa S."/>
            <person name="Schmid M.W."/>
            <person name="Shirakawa M."/>
            <person name="Solano R."/>
            <person name="Spunde A."/>
            <person name="Suetsugu N."/>
            <person name="Sugano S."/>
            <person name="Sugiyama A."/>
            <person name="Sun R."/>
            <person name="Suzuki Y."/>
            <person name="Takenaka M."/>
            <person name="Takezawa D."/>
            <person name="Tomogane H."/>
            <person name="Tsuzuki M."/>
            <person name="Ueda T."/>
            <person name="Umeda M."/>
            <person name="Ward J.M."/>
            <person name="Watanabe Y."/>
            <person name="Yazaki K."/>
            <person name="Yokoyama R."/>
            <person name="Yoshitake Y."/>
            <person name="Yotsui I."/>
            <person name="Zachgo S."/>
            <person name="Schmutz J."/>
        </authorList>
    </citation>
    <scope>NUCLEOTIDE SEQUENCE [LARGE SCALE GENOMIC DNA]</scope>
    <source>
        <strain evidence="7">Tak-1</strain>
    </source>
</reference>
<dbReference type="Pfam" id="PF02622">
    <property type="entry name" value="DUF179"/>
    <property type="match status" value="1"/>
</dbReference>
<dbReference type="Proteomes" id="UP000244005">
    <property type="component" value="Unassembled WGS sequence"/>
</dbReference>
<dbReference type="Gene3D" id="3.30.40.10">
    <property type="entry name" value="Zinc/RING finger domain, C3HC4 (zinc finger)"/>
    <property type="match status" value="1"/>
</dbReference>
<accession>A0A2R6W808</accession>
<dbReference type="PROSITE" id="PS51292">
    <property type="entry name" value="ZF_RING_CH"/>
    <property type="match status" value="1"/>
</dbReference>
<dbReference type="AlphaFoldDB" id="A0A2R6W808"/>
<gene>
    <name evidence="6" type="ORF">MARPO_0132s0053</name>
</gene>
<dbReference type="OMA" id="EERRFEW"/>
<dbReference type="Gramene" id="Mp4g10100.1">
    <property type="protein sequence ID" value="Mp4g10100.1.cds"/>
    <property type="gene ID" value="Mp4g10100"/>
</dbReference>
<dbReference type="EMBL" id="KZ772804">
    <property type="protein sequence ID" value="PTQ29983.1"/>
    <property type="molecule type" value="Genomic_DNA"/>
</dbReference>
<dbReference type="PANTHER" id="PTHR31984:SF17">
    <property type="entry name" value="TRANSCRIPTIONAL REGULATOR"/>
    <property type="match status" value="1"/>
</dbReference>
<evidence type="ECO:0000256" key="2">
    <source>
        <dbReference type="ARBA" id="ARBA00022771"/>
    </source>
</evidence>
<dbReference type="PANTHER" id="PTHR31984">
    <property type="entry name" value="TRANSPORTER, PUTATIVE (DUF179)-RELATED"/>
    <property type="match status" value="1"/>
</dbReference>
<name>A0A2R6W808_MARPO</name>
<dbReference type="Pfam" id="PF12906">
    <property type="entry name" value="RINGv"/>
    <property type="match status" value="1"/>
</dbReference>
<evidence type="ECO:0000256" key="3">
    <source>
        <dbReference type="ARBA" id="ARBA00022833"/>
    </source>
</evidence>